<dbReference type="Gene3D" id="2.60.120.10">
    <property type="entry name" value="Jelly Rolls"/>
    <property type="match status" value="1"/>
</dbReference>
<evidence type="ECO:0000313" key="1">
    <source>
        <dbReference type="EMBL" id="KAK7841634.1"/>
    </source>
</evidence>
<dbReference type="Proteomes" id="UP000237347">
    <property type="component" value="Unassembled WGS sequence"/>
</dbReference>
<dbReference type="AlphaFoldDB" id="A0AAW0KSY8"/>
<proteinExistence type="predicted"/>
<dbReference type="GO" id="GO:0005768">
    <property type="term" value="C:endosome"/>
    <property type="evidence" value="ECO:0007669"/>
    <property type="project" value="TreeGrafter"/>
</dbReference>
<protein>
    <submittedName>
        <fullName evidence="1">Uncharacterized protein</fullName>
    </submittedName>
</protein>
<organism evidence="1 2">
    <name type="scientific">Quercus suber</name>
    <name type="common">Cork oak</name>
    <dbReference type="NCBI Taxonomy" id="58331"/>
    <lineage>
        <taxon>Eukaryota</taxon>
        <taxon>Viridiplantae</taxon>
        <taxon>Streptophyta</taxon>
        <taxon>Embryophyta</taxon>
        <taxon>Tracheophyta</taxon>
        <taxon>Spermatophyta</taxon>
        <taxon>Magnoliopsida</taxon>
        <taxon>eudicotyledons</taxon>
        <taxon>Gunneridae</taxon>
        <taxon>Pentapetalae</taxon>
        <taxon>rosids</taxon>
        <taxon>fabids</taxon>
        <taxon>Fagales</taxon>
        <taxon>Fagaceae</taxon>
        <taxon>Quercus</taxon>
    </lineage>
</organism>
<dbReference type="EMBL" id="PKMF04000237">
    <property type="protein sequence ID" value="KAK7841634.1"/>
    <property type="molecule type" value="Genomic_DNA"/>
</dbReference>
<feature type="non-terminal residue" evidence="1">
    <location>
        <position position="197"/>
    </location>
</feature>
<dbReference type="GO" id="GO:0005802">
    <property type="term" value="C:trans-Golgi network"/>
    <property type="evidence" value="ECO:0007669"/>
    <property type="project" value="TreeGrafter"/>
</dbReference>
<sequence length="197" mass="21499">MANLRRNSLTNTNNNQIFLFLTWLSLKLQHSNSRFSPPTFARAQQTLNHHNYEDDAKAGIVTFPSGFPSPLAKDTCEFDGGVCLFTGGAVTCASLHLGEIRPGALRGNHRHHTCNETLVIWGAKTKYRLENSQVVGKGYAEVIIDADEVAVAASPSGTAHALVNMDPIRRCQDSIVNYSNSSTDFNVTTVLGHSKVN</sequence>
<comment type="caution">
    <text evidence="1">The sequence shown here is derived from an EMBL/GenBank/DDBJ whole genome shotgun (WGS) entry which is preliminary data.</text>
</comment>
<evidence type="ECO:0000313" key="2">
    <source>
        <dbReference type="Proteomes" id="UP000237347"/>
    </source>
</evidence>
<accession>A0AAW0KSY8</accession>
<dbReference type="PANTHER" id="PTHR37742:SF1">
    <property type="entry name" value="OS01G0810200 PROTEIN"/>
    <property type="match status" value="1"/>
</dbReference>
<name>A0AAW0KSY8_QUESU</name>
<dbReference type="InterPro" id="IPR014710">
    <property type="entry name" value="RmlC-like_jellyroll"/>
</dbReference>
<reference evidence="1 2" key="1">
    <citation type="journal article" date="2018" name="Sci. Data">
        <title>The draft genome sequence of cork oak.</title>
        <authorList>
            <person name="Ramos A.M."/>
            <person name="Usie A."/>
            <person name="Barbosa P."/>
            <person name="Barros P.M."/>
            <person name="Capote T."/>
            <person name="Chaves I."/>
            <person name="Simoes F."/>
            <person name="Abreu I."/>
            <person name="Carrasquinho I."/>
            <person name="Faro C."/>
            <person name="Guimaraes J.B."/>
            <person name="Mendonca D."/>
            <person name="Nobrega F."/>
            <person name="Rodrigues L."/>
            <person name="Saibo N.J.M."/>
            <person name="Varela M.C."/>
            <person name="Egas C."/>
            <person name="Matos J."/>
            <person name="Miguel C.M."/>
            <person name="Oliveira M.M."/>
            <person name="Ricardo C.P."/>
            <person name="Goncalves S."/>
        </authorList>
    </citation>
    <scope>NUCLEOTIDE SEQUENCE [LARGE SCALE GENOMIC DNA]</scope>
    <source>
        <strain evidence="2">cv. HL8</strain>
    </source>
</reference>
<gene>
    <name evidence="1" type="ORF">CFP56_015125</name>
</gene>
<dbReference type="PANTHER" id="PTHR37742">
    <property type="entry name" value="OS01G0810200 PROTEIN"/>
    <property type="match status" value="1"/>
</dbReference>
<keyword evidence="2" id="KW-1185">Reference proteome</keyword>